<evidence type="ECO:0000256" key="3">
    <source>
        <dbReference type="ARBA" id="ARBA00022679"/>
    </source>
</evidence>
<dbReference type="AlphaFoldDB" id="A0A2C9V8E1"/>
<dbReference type="EMBL" id="CM004395">
    <property type="protein sequence ID" value="OAY40397.1"/>
    <property type="molecule type" value="Genomic_DNA"/>
</dbReference>
<accession>A0A2C9V8E1</accession>
<dbReference type="Gene3D" id="3.40.50.2000">
    <property type="entry name" value="Glycogen Phosphorylase B"/>
    <property type="match status" value="2"/>
</dbReference>
<protein>
    <recommendedName>
        <fullName evidence="5">Glycosyltransferase</fullName>
    </recommendedName>
</protein>
<dbReference type="InterPro" id="IPR050481">
    <property type="entry name" value="UDP-glycosyltransf_plant"/>
</dbReference>
<dbReference type="GO" id="GO:0035251">
    <property type="term" value="F:UDP-glucosyltransferase activity"/>
    <property type="evidence" value="ECO:0000318"/>
    <property type="project" value="GO_Central"/>
</dbReference>
<dbReference type="FunFam" id="3.40.50.2000:FF:000087">
    <property type="entry name" value="Glycosyltransferase"/>
    <property type="match status" value="1"/>
</dbReference>
<organism evidence="4">
    <name type="scientific">Manihot esculenta</name>
    <name type="common">Cassava</name>
    <name type="synonym">Jatropha manihot</name>
    <dbReference type="NCBI Taxonomy" id="3983"/>
    <lineage>
        <taxon>Eukaryota</taxon>
        <taxon>Viridiplantae</taxon>
        <taxon>Streptophyta</taxon>
        <taxon>Embryophyta</taxon>
        <taxon>Tracheophyta</taxon>
        <taxon>Spermatophyta</taxon>
        <taxon>Magnoliopsida</taxon>
        <taxon>eudicotyledons</taxon>
        <taxon>Gunneridae</taxon>
        <taxon>Pentapetalae</taxon>
        <taxon>rosids</taxon>
        <taxon>fabids</taxon>
        <taxon>Malpighiales</taxon>
        <taxon>Euphorbiaceae</taxon>
        <taxon>Crotonoideae</taxon>
        <taxon>Manihoteae</taxon>
        <taxon>Manihot</taxon>
    </lineage>
</organism>
<proteinExistence type="inferred from homology"/>
<evidence type="ECO:0000256" key="1">
    <source>
        <dbReference type="ARBA" id="ARBA00009995"/>
    </source>
</evidence>
<evidence type="ECO:0008006" key="5">
    <source>
        <dbReference type="Google" id="ProtNLM"/>
    </source>
</evidence>
<dbReference type="InterPro" id="IPR002213">
    <property type="entry name" value="UDP_glucos_trans"/>
</dbReference>
<gene>
    <name evidence="4" type="ORF">MANES_09G018900</name>
</gene>
<dbReference type="CDD" id="cd03784">
    <property type="entry name" value="GT1_Gtf-like"/>
    <property type="match status" value="1"/>
</dbReference>
<dbReference type="PANTHER" id="PTHR48049:SF91">
    <property type="entry name" value="UDP-GLYCOSYLTRANSFERASE 79B7-RELATED"/>
    <property type="match status" value="1"/>
</dbReference>
<evidence type="ECO:0000256" key="2">
    <source>
        <dbReference type="ARBA" id="ARBA00022676"/>
    </source>
</evidence>
<evidence type="ECO:0000313" key="4">
    <source>
        <dbReference type="EMBL" id="OAY40397.1"/>
    </source>
</evidence>
<dbReference type="Pfam" id="PF00201">
    <property type="entry name" value="UDPGT"/>
    <property type="match status" value="1"/>
</dbReference>
<dbReference type="FunFam" id="3.40.50.2000:FF:000037">
    <property type="entry name" value="Glycosyltransferase"/>
    <property type="match status" value="1"/>
</dbReference>
<dbReference type="SUPFAM" id="SSF53756">
    <property type="entry name" value="UDP-Glycosyltransferase/glycogen phosphorylase"/>
    <property type="match status" value="1"/>
</dbReference>
<reference evidence="4" key="1">
    <citation type="submission" date="2016-02" db="EMBL/GenBank/DDBJ databases">
        <title>WGS assembly of Manihot esculenta.</title>
        <authorList>
            <person name="Bredeson J.V."/>
            <person name="Prochnik S.E."/>
            <person name="Lyons J.B."/>
            <person name="Schmutz J."/>
            <person name="Grimwood J."/>
            <person name="Vrebalov J."/>
            <person name="Bart R.S."/>
            <person name="Amuge T."/>
            <person name="Ferguson M.E."/>
            <person name="Green R."/>
            <person name="Putnam N."/>
            <person name="Stites J."/>
            <person name="Rounsley S."/>
            <person name="Rokhsar D.S."/>
        </authorList>
    </citation>
    <scope>NUCLEOTIDE SEQUENCE [LARGE SCALE GENOMIC DNA]</scope>
    <source>
        <tissue evidence="4">Leaf</tissue>
    </source>
</reference>
<dbReference type="STRING" id="3983.A0A2C9V8E1"/>
<sequence>MSNPKSSDLHLVMFPWFAVGHMTPFLHLANSLAERGCSTTFLLPTEAIQQLQHFNLYPHLITLQSLTVPHVDGLPIGTQTASDIPLELNHLLAIALDCTRNQVEKVIHETRPKFVIYDMAHWVPEITKALGIKAIHYTVVSAASIAIVLVPARNVPEDRPITESEMLMPPTGYPSTTTVLRAHEVRSLLFVSQPFGEGITFYERMFKAMKESDALAIRTCNETEGNFCDYIGSQYGKPVFLTGPVLPGPAKTPLEDRWCKWLSGFEQGSVLFCAFGSQIILEKDQFQELVLGFELTGLPFLVALKPPAGAATVEEALPEGFEERVKGRGVVWGGWVQQLMILDHPSVGCFVNHCGFGSMWESLLSDCQVVLVPHLGDQILNARFMAEELKVAVEVERDESGWFSKENVSKAIHSVMDKGNEFGSMLKQNHRKWREKMINKELMSGYVDKFVQDMQQLVKVMV</sequence>
<comment type="similarity">
    <text evidence="1">Belongs to the UDP-glycosyltransferase family.</text>
</comment>
<keyword evidence="3" id="KW-0808">Transferase</keyword>
<dbReference type="PANTHER" id="PTHR48049">
    <property type="entry name" value="GLYCOSYLTRANSFERASE"/>
    <property type="match status" value="1"/>
</dbReference>
<keyword evidence="2" id="KW-0328">Glycosyltransferase</keyword>
<name>A0A2C9V8E1_MANES</name>